<evidence type="ECO:0000256" key="8">
    <source>
        <dbReference type="SAM" id="Phobius"/>
    </source>
</evidence>
<keyword evidence="5" id="KW-0793">Thylakoid</keyword>
<proteinExistence type="inferred from homology"/>
<reference evidence="9 10" key="1">
    <citation type="journal article" date="2024" name="Plant Biotechnol. J.">
        <title>Dendrobium thyrsiflorum genome and its molecular insights into genes involved in important horticultural traits.</title>
        <authorList>
            <person name="Chen B."/>
            <person name="Wang J.Y."/>
            <person name="Zheng P.J."/>
            <person name="Li K.L."/>
            <person name="Liang Y.M."/>
            <person name="Chen X.F."/>
            <person name="Zhang C."/>
            <person name="Zhao X."/>
            <person name="He X."/>
            <person name="Zhang G.Q."/>
            <person name="Liu Z.J."/>
            <person name="Xu Q."/>
        </authorList>
    </citation>
    <scope>NUCLEOTIDE SEQUENCE [LARGE SCALE GENOMIC DNA]</scope>
    <source>
        <strain evidence="9">GZMU011</strain>
    </source>
</reference>
<gene>
    <name evidence="9" type="ORF">M5K25_011995</name>
</gene>
<dbReference type="PANTHER" id="PTHR34790">
    <property type="entry name" value="PHOTOSYSTEM II CORE COMPLEX PROTEINS PSBY, CHLOROPLASTIC"/>
    <property type="match status" value="1"/>
</dbReference>
<feature type="transmembrane region" description="Helical" evidence="8">
    <location>
        <begin position="96"/>
        <end position="114"/>
    </location>
</feature>
<evidence type="ECO:0000256" key="3">
    <source>
        <dbReference type="ARBA" id="ARBA00022692"/>
    </source>
</evidence>
<organism evidence="9 10">
    <name type="scientific">Dendrobium thyrsiflorum</name>
    <name type="common">Pinecone-like raceme dendrobium</name>
    <name type="synonym">Orchid</name>
    <dbReference type="NCBI Taxonomy" id="117978"/>
    <lineage>
        <taxon>Eukaryota</taxon>
        <taxon>Viridiplantae</taxon>
        <taxon>Streptophyta</taxon>
        <taxon>Embryophyta</taxon>
        <taxon>Tracheophyta</taxon>
        <taxon>Spermatophyta</taxon>
        <taxon>Magnoliopsida</taxon>
        <taxon>Liliopsida</taxon>
        <taxon>Asparagales</taxon>
        <taxon>Orchidaceae</taxon>
        <taxon>Epidendroideae</taxon>
        <taxon>Malaxideae</taxon>
        <taxon>Dendrobiinae</taxon>
        <taxon>Dendrobium</taxon>
    </lineage>
</organism>
<dbReference type="InterPro" id="IPR009388">
    <property type="entry name" value="PSII_PsbY"/>
</dbReference>
<dbReference type="InterPro" id="IPR038760">
    <property type="entry name" value="PsbY_plant"/>
</dbReference>
<comment type="caution">
    <text evidence="9">The sequence shown here is derived from an EMBL/GenBank/DDBJ whole genome shotgun (WGS) entry which is preliminary data.</text>
</comment>
<sequence length="282" mass="29389">MAATVVAAAATMMLGAKSTVAPPKLTTATSTKPSPTFLSIQNLPKSFAFASLPPTSLPPLTSSAIAAAIFSSLSSADAAFAVQQIADIADGDSRGIALLIPIVPAIAWVLYNILQPALNQINKMRSVKGIAIGLGLGLGLASAPSTSAGEVAAIAEAASGDNRGLLLLVPVAVAIAWVLFNILQPALNQINKMRSILVDDFISLKCKAGNEVLILRTRNDIDGVVDIEEYLADVVNDNTQRSFIRKSLEKDSMVGSPEISSPAAVDRWICLEKSGRELGELA</sequence>
<dbReference type="AlphaFoldDB" id="A0ABD0V466"/>
<dbReference type="Pfam" id="PF06298">
    <property type="entry name" value="PsbY"/>
    <property type="match status" value="2"/>
</dbReference>
<keyword evidence="6 8" id="KW-0472">Membrane</keyword>
<evidence type="ECO:0000256" key="4">
    <source>
        <dbReference type="ARBA" id="ARBA00022989"/>
    </source>
</evidence>
<keyword evidence="10" id="KW-1185">Reference proteome</keyword>
<keyword evidence="7" id="KW-0604">Photosystem II</keyword>
<evidence type="ECO:0000256" key="5">
    <source>
        <dbReference type="ARBA" id="ARBA00023078"/>
    </source>
</evidence>
<keyword evidence="3 8" id="KW-0812">Transmembrane</keyword>
<evidence type="ECO:0000256" key="1">
    <source>
        <dbReference type="ARBA" id="ARBA00004370"/>
    </source>
</evidence>
<accession>A0ABD0V466</accession>
<feature type="transmembrane region" description="Helical" evidence="8">
    <location>
        <begin position="126"/>
        <end position="144"/>
    </location>
</feature>
<protein>
    <submittedName>
        <fullName evidence="9">Uncharacterized protein</fullName>
    </submittedName>
</protein>
<keyword evidence="2" id="KW-0602">Photosynthesis</keyword>
<dbReference type="EMBL" id="JANQDX010000009">
    <property type="protein sequence ID" value="KAL0919870.1"/>
    <property type="molecule type" value="Genomic_DNA"/>
</dbReference>
<comment type="subcellular location">
    <subcellularLocation>
        <location evidence="1">Membrane</location>
    </subcellularLocation>
</comment>
<evidence type="ECO:0000313" key="9">
    <source>
        <dbReference type="EMBL" id="KAL0919870.1"/>
    </source>
</evidence>
<name>A0ABD0V466_DENTH</name>
<evidence type="ECO:0000256" key="2">
    <source>
        <dbReference type="ARBA" id="ARBA00022531"/>
    </source>
</evidence>
<dbReference type="PANTHER" id="PTHR34790:SF1">
    <property type="entry name" value="PHOTOSYSTEM II CORE COMPLEX PROTEINS PSBY, CHLOROPLASTIC"/>
    <property type="match status" value="1"/>
</dbReference>
<dbReference type="HAMAP" id="MF_00717">
    <property type="entry name" value="PSII_PsbY"/>
    <property type="match status" value="2"/>
</dbReference>
<evidence type="ECO:0000256" key="6">
    <source>
        <dbReference type="ARBA" id="ARBA00023136"/>
    </source>
</evidence>
<evidence type="ECO:0000313" key="10">
    <source>
        <dbReference type="Proteomes" id="UP001552299"/>
    </source>
</evidence>
<dbReference type="GO" id="GO:0009523">
    <property type="term" value="C:photosystem II"/>
    <property type="evidence" value="ECO:0007669"/>
    <property type="project" value="UniProtKB-KW"/>
</dbReference>
<evidence type="ECO:0000256" key="7">
    <source>
        <dbReference type="ARBA" id="ARBA00023276"/>
    </source>
</evidence>
<feature type="transmembrane region" description="Helical" evidence="8">
    <location>
        <begin position="164"/>
        <end position="183"/>
    </location>
</feature>
<dbReference type="GO" id="GO:0015979">
    <property type="term" value="P:photosynthesis"/>
    <property type="evidence" value="ECO:0007669"/>
    <property type="project" value="UniProtKB-KW"/>
</dbReference>
<dbReference type="Proteomes" id="UP001552299">
    <property type="component" value="Unassembled WGS sequence"/>
</dbReference>
<keyword evidence="4 8" id="KW-1133">Transmembrane helix</keyword>